<keyword evidence="2" id="KW-1185">Reference proteome</keyword>
<reference evidence="2" key="2">
    <citation type="submission" date="2015-01" db="EMBL/GenBank/DDBJ databases">
        <title>Evolutionary Origins and Diversification of the Mycorrhizal Mutualists.</title>
        <authorList>
            <consortium name="DOE Joint Genome Institute"/>
            <consortium name="Mycorrhizal Genomics Consortium"/>
            <person name="Kohler A."/>
            <person name="Kuo A."/>
            <person name="Nagy L.G."/>
            <person name="Floudas D."/>
            <person name="Copeland A."/>
            <person name="Barry K.W."/>
            <person name="Cichocki N."/>
            <person name="Veneault-Fourrey C."/>
            <person name="LaButti K."/>
            <person name="Lindquist E.A."/>
            <person name="Lipzen A."/>
            <person name="Lundell T."/>
            <person name="Morin E."/>
            <person name="Murat C."/>
            <person name="Riley R."/>
            <person name="Ohm R."/>
            <person name="Sun H."/>
            <person name="Tunlid A."/>
            <person name="Henrissat B."/>
            <person name="Grigoriev I.V."/>
            <person name="Hibbett D.S."/>
            <person name="Martin F."/>
        </authorList>
    </citation>
    <scope>NUCLEOTIDE SEQUENCE [LARGE SCALE GENOMIC DNA]</scope>
    <source>
        <strain evidence="2">Zn</strain>
    </source>
</reference>
<dbReference type="EMBL" id="KN832871">
    <property type="protein sequence ID" value="KIN05721.1"/>
    <property type="molecule type" value="Genomic_DNA"/>
</dbReference>
<organism evidence="1 2">
    <name type="scientific">Oidiodendron maius (strain Zn)</name>
    <dbReference type="NCBI Taxonomy" id="913774"/>
    <lineage>
        <taxon>Eukaryota</taxon>
        <taxon>Fungi</taxon>
        <taxon>Dikarya</taxon>
        <taxon>Ascomycota</taxon>
        <taxon>Pezizomycotina</taxon>
        <taxon>Leotiomycetes</taxon>
        <taxon>Leotiomycetes incertae sedis</taxon>
        <taxon>Myxotrichaceae</taxon>
        <taxon>Oidiodendron</taxon>
    </lineage>
</organism>
<sequence length="342" mass="37995">MESQLSRSARWQLDRFARQYSQLESDLDFPPESCLRNHAFQQALEANLFKVAPDRAPPQRYQLRVLKILVEKIEQSVQDWDVQAVSDDLMGHLSTLFSSSVPTEATAAQHKSCVTYTLSSLGSEDHEPPLVSLLESRNLIAAAGTTGLRTWEAALHLGEYLCTVSPSLVQGRSILELGAGTGYISILCAKYLHASHVAATDGSYDVVAGLANNFDLNGLHGKSNIHAHVLKWGEALIDARLPESDDNETIDLVFGADVTYDETAISALISTFEGLLTKYPNVKIITAATLRNLKTFDFFKEACRQRDYNFEEIDFNIKTGKLQMGPFYPDKVPIRICLITRL</sequence>
<dbReference type="PANTHER" id="PTHR14614">
    <property type="entry name" value="HEPATOCELLULAR CARCINOMA-ASSOCIATED ANTIGEN"/>
    <property type="match status" value="1"/>
</dbReference>
<dbReference type="Gene3D" id="3.40.50.150">
    <property type="entry name" value="Vaccinia Virus protein VP39"/>
    <property type="match status" value="1"/>
</dbReference>
<dbReference type="InterPro" id="IPR019410">
    <property type="entry name" value="Methyltransf_16"/>
</dbReference>
<proteinExistence type="predicted"/>
<dbReference type="GO" id="GO:0005737">
    <property type="term" value="C:cytoplasm"/>
    <property type="evidence" value="ECO:0007669"/>
    <property type="project" value="TreeGrafter"/>
</dbReference>
<protein>
    <recommendedName>
        <fullName evidence="3">FAM86 N-terminal domain-containing protein</fullName>
    </recommendedName>
</protein>
<dbReference type="Pfam" id="PF10294">
    <property type="entry name" value="Methyltransf_16"/>
    <property type="match status" value="1"/>
</dbReference>
<dbReference type="PANTHER" id="PTHR14614:SF130">
    <property type="entry name" value="PROTEIN-LYSINE N-METHYLTRANSFERASE EEF2KMT"/>
    <property type="match status" value="1"/>
</dbReference>
<dbReference type="InterPro" id="IPR029063">
    <property type="entry name" value="SAM-dependent_MTases_sf"/>
</dbReference>
<evidence type="ECO:0000313" key="1">
    <source>
        <dbReference type="EMBL" id="KIN05721.1"/>
    </source>
</evidence>
<reference evidence="1 2" key="1">
    <citation type="submission" date="2014-04" db="EMBL/GenBank/DDBJ databases">
        <authorList>
            <consortium name="DOE Joint Genome Institute"/>
            <person name="Kuo A."/>
            <person name="Martino E."/>
            <person name="Perotto S."/>
            <person name="Kohler A."/>
            <person name="Nagy L.G."/>
            <person name="Floudas D."/>
            <person name="Copeland A."/>
            <person name="Barry K.W."/>
            <person name="Cichocki N."/>
            <person name="Veneault-Fourrey C."/>
            <person name="LaButti K."/>
            <person name="Lindquist E.A."/>
            <person name="Lipzen A."/>
            <person name="Lundell T."/>
            <person name="Morin E."/>
            <person name="Murat C."/>
            <person name="Sun H."/>
            <person name="Tunlid A."/>
            <person name="Henrissat B."/>
            <person name="Grigoriev I.V."/>
            <person name="Hibbett D.S."/>
            <person name="Martin F."/>
            <person name="Nordberg H.P."/>
            <person name="Cantor M.N."/>
            <person name="Hua S.X."/>
        </authorList>
    </citation>
    <scope>NUCLEOTIDE SEQUENCE [LARGE SCALE GENOMIC DNA]</scope>
    <source>
        <strain evidence="1 2">Zn</strain>
    </source>
</reference>
<dbReference type="InParanoid" id="A0A0C3HBR2"/>
<dbReference type="HOGENOM" id="CLU_038942_1_2_1"/>
<dbReference type="Proteomes" id="UP000054321">
    <property type="component" value="Unassembled WGS sequence"/>
</dbReference>
<dbReference type="STRING" id="913774.A0A0C3HBR2"/>
<accession>A0A0C3HBR2</accession>
<gene>
    <name evidence="1" type="ORF">OIDMADRAFT_24104</name>
</gene>
<dbReference type="FunCoup" id="A0A0C3HBR2">
    <property type="interactions" value="527"/>
</dbReference>
<name>A0A0C3HBR2_OIDMZ</name>
<dbReference type="OrthoDB" id="194386at2759"/>
<dbReference type="GO" id="GO:0008757">
    <property type="term" value="F:S-adenosylmethionine-dependent methyltransferase activity"/>
    <property type="evidence" value="ECO:0007669"/>
    <property type="project" value="UniProtKB-ARBA"/>
</dbReference>
<evidence type="ECO:0008006" key="3">
    <source>
        <dbReference type="Google" id="ProtNLM"/>
    </source>
</evidence>
<dbReference type="AlphaFoldDB" id="A0A0C3HBR2"/>
<evidence type="ECO:0000313" key="2">
    <source>
        <dbReference type="Proteomes" id="UP000054321"/>
    </source>
</evidence>
<dbReference type="SUPFAM" id="SSF53335">
    <property type="entry name" value="S-adenosyl-L-methionine-dependent methyltransferases"/>
    <property type="match status" value="1"/>
</dbReference>